<evidence type="ECO:0000313" key="3">
    <source>
        <dbReference type="EMBL" id="RMY60442.1"/>
    </source>
</evidence>
<dbReference type="GO" id="GO:0006450">
    <property type="term" value="P:regulation of translational fidelity"/>
    <property type="evidence" value="ECO:0007669"/>
    <property type="project" value="InterPro"/>
</dbReference>
<proteinExistence type="predicted"/>
<dbReference type="GO" id="GO:0032543">
    <property type="term" value="P:mitochondrial translation"/>
    <property type="evidence" value="ECO:0007669"/>
    <property type="project" value="TreeGrafter"/>
</dbReference>
<dbReference type="PANTHER" id="PTHR15004">
    <property type="entry name" value="GLUTAMYL-TRNA(GLN) AMIDOTRANSFERASE SUBUNIT C, MITOCHONDRIAL"/>
    <property type="match status" value="1"/>
</dbReference>
<comment type="caution">
    <text evidence="3">The sequence shown here is derived from an EMBL/GenBank/DDBJ whole genome shotgun (WGS) entry which is preliminary data.</text>
</comment>
<feature type="region of interest" description="Disordered" evidence="1">
    <location>
        <begin position="389"/>
        <end position="450"/>
    </location>
</feature>
<feature type="region of interest" description="Disordered" evidence="1">
    <location>
        <begin position="247"/>
        <end position="327"/>
    </location>
</feature>
<name>A0A3M7D829_HORWE</name>
<dbReference type="PANTHER" id="PTHR15004:SF0">
    <property type="entry name" value="GLUTAMYL-TRNA(GLN) AMIDOTRANSFERASE SUBUNIT C, MITOCHONDRIAL"/>
    <property type="match status" value="1"/>
</dbReference>
<sequence length="463" mass="51269">MGAATFVGRSMRFRAFAKTNACGAIGSPRAFSSTNIAQEAATRNSNGKVDVAELLSKPSWSVASLLPSKSETSSAPEISSNQLHHLLRLSALPPPKSPEEEQSMLLTLSSQLHFVKDIQAVDTTGVEPLRSLRDETARGEAQAELGVEALKDALEKETVRGKHHKRIRRNKDMAEKKTRDWDPLATAHKKVGRFFVVEGEKSDTTTSIVMEQQAIYNDSVAPLPTPFHSEHDFATTAVSKERLHAVDHTQPGHSKKKGTCVEVSSAAGTRASQKRTLDDDTTSAVAKRPRTDETPAAEVRKHGQCRDNPLKSSARRTDLEYDEHEHERVPPSEGVTCFFWYHGHCSRAATRGCDYPHCLTDPPSMVQPPPGYVHARPCILPWCPGDSPAKTNQSKEKSASTKAKKGRPVKRRVEYSLYSKRVDEQEQRDVDAEDDDDRDDVSEAPSCGQELFTGEDWYLKGFE</sequence>
<dbReference type="GO" id="GO:0005739">
    <property type="term" value="C:mitochondrion"/>
    <property type="evidence" value="ECO:0007669"/>
    <property type="project" value="TreeGrafter"/>
</dbReference>
<dbReference type="AlphaFoldDB" id="A0A3M7D829"/>
<dbReference type="OrthoDB" id="5522061at2759"/>
<dbReference type="Pfam" id="PF20978">
    <property type="entry name" value="Gta3"/>
    <property type="match status" value="1"/>
</dbReference>
<gene>
    <name evidence="3" type="ORF">D0863_11603</name>
</gene>
<evidence type="ECO:0000256" key="1">
    <source>
        <dbReference type="SAM" id="MobiDB-lite"/>
    </source>
</evidence>
<dbReference type="EMBL" id="QWIP01000553">
    <property type="protein sequence ID" value="RMY60442.1"/>
    <property type="molecule type" value="Genomic_DNA"/>
</dbReference>
<dbReference type="VEuPathDB" id="FungiDB:BTJ68_05546"/>
<dbReference type="Proteomes" id="UP000269276">
    <property type="component" value="Unassembled WGS sequence"/>
</dbReference>
<dbReference type="InterPro" id="IPR003837">
    <property type="entry name" value="GatC"/>
</dbReference>
<feature type="domain" description="Glutamyl-tRNA amidotransferase complex subunit Gta3" evidence="2">
    <location>
        <begin position="73"/>
        <end position="129"/>
    </location>
</feature>
<dbReference type="GO" id="GO:0070681">
    <property type="term" value="P:glutaminyl-tRNAGln biosynthesis via transamidation"/>
    <property type="evidence" value="ECO:0007669"/>
    <property type="project" value="TreeGrafter"/>
</dbReference>
<feature type="compositionally biased region" description="Acidic residues" evidence="1">
    <location>
        <begin position="431"/>
        <end position="442"/>
    </location>
</feature>
<feature type="compositionally biased region" description="Basic and acidic residues" evidence="1">
    <location>
        <begin position="420"/>
        <end position="430"/>
    </location>
</feature>
<feature type="compositionally biased region" description="Basic and acidic residues" evidence="1">
    <location>
        <begin position="289"/>
        <end position="327"/>
    </location>
</feature>
<organism evidence="3 4">
    <name type="scientific">Hortaea werneckii</name>
    <name type="common">Black yeast</name>
    <name type="synonym">Cladosporium werneckii</name>
    <dbReference type="NCBI Taxonomy" id="91943"/>
    <lineage>
        <taxon>Eukaryota</taxon>
        <taxon>Fungi</taxon>
        <taxon>Dikarya</taxon>
        <taxon>Ascomycota</taxon>
        <taxon>Pezizomycotina</taxon>
        <taxon>Dothideomycetes</taxon>
        <taxon>Dothideomycetidae</taxon>
        <taxon>Mycosphaerellales</taxon>
        <taxon>Teratosphaeriaceae</taxon>
        <taxon>Hortaea</taxon>
    </lineage>
</organism>
<evidence type="ECO:0000313" key="4">
    <source>
        <dbReference type="Proteomes" id="UP000269276"/>
    </source>
</evidence>
<reference evidence="3 4" key="1">
    <citation type="journal article" date="2018" name="BMC Genomics">
        <title>Genomic evidence for intraspecific hybridization in a clonal and extremely halotolerant yeast.</title>
        <authorList>
            <person name="Gostincar C."/>
            <person name="Stajich J.E."/>
            <person name="Zupancic J."/>
            <person name="Zalar P."/>
            <person name="Gunde-Cimerman N."/>
        </authorList>
    </citation>
    <scope>NUCLEOTIDE SEQUENCE [LARGE SCALE GENOMIC DNA]</scope>
    <source>
        <strain evidence="3 4">EXF-2682</strain>
    </source>
</reference>
<accession>A0A3M7D829</accession>
<evidence type="ECO:0000259" key="2">
    <source>
        <dbReference type="Pfam" id="PF20978"/>
    </source>
</evidence>
<dbReference type="InterPro" id="IPR049545">
    <property type="entry name" value="Gta3_dom"/>
</dbReference>
<protein>
    <recommendedName>
        <fullName evidence="2">Glutamyl-tRNA amidotransferase complex subunit Gta3 domain-containing protein</fullName>
    </recommendedName>
</protein>
<dbReference type="GO" id="GO:0030956">
    <property type="term" value="C:glutamyl-tRNA(Gln) amidotransferase complex"/>
    <property type="evidence" value="ECO:0007669"/>
    <property type="project" value="TreeGrafter"/>
</dbReference>